<dbReference type="Gene3D" id="3.40.630.30">
    <property type="match status" value="1"/>
</dbReference>
<evidence type="ECO:0000313" key="4">
    <source>
        <dbReference type="Proteomes" id="UP000003242"/>
    </source>
</evidence>
<dbReference type="PANTHER" id="PTHR31435">
    <property type="entry name" value="PROTEIN NATD1"/>
    <property type="match status" value="1"/>
</dbReference>
<dbReference type="InterPro" id="IPR045057">
    <property type="entry name" value="Gcn5-rel_NAT"/>
</dbReference>
<dbReference type="AlphaFoldDB" id="D3LSM8"/>
<evidence type="ECO:0000313" key="5">
    <source>
        <dbReference type="Proteomes" id="UP000004018"/>
    </source>
</evidence>
<keyword evidence="5" id="KW-1185">Reference proteome</keyword>
<dbReference type="PROSITE" id="PS51729">
    <property type="entry name" value="GNAT_YJDJ"/>
    <property type="match status" value="1"/>
</dbReference>
<reference evidence="2" key="2">
    <citation type="submission" date="2009-12" db="EMBL/GenBank/DDBJ databases">
        <authorList>
            <person name="Madupu R."/>
            <person name="Durkin A.S."/>
            <person name="Torralba M."/>
            <person name="Methe B."/>
            <person name="Sutton G.G."/>
            <person name="Strausberg R.L."/>
            <person name="Nelson K.E."/>
        </authorList>
    </citation>
    <scope>NUCLEOTIDE SEQUENCE</scope>
    <source>
        <strain evidence="2">28L</strain>
    </source>
</reference>
<name>D3LSM8_9FIRM</name>
<proteinExistence type="predicted"/>
<dbReference type="OrthoDB" id="9793389at2"/>
<dbReference type="CDD" id="cd04301">
    <property type="entry name" value="NAT_SF"/>
    <property type="match status" value="1"/>
</dbReference>
<comment type="caution">
    <text evidence="2">The sequence shown here is derived from an EMBL/GenBank/DDBJ whole genome shotgun (WGS) entry which is preliminary data.</text>
</comment>
<evidence type="ECO:0000313" key="3">
    <source>
        <dbReference type="EMBL" id="EGL41073.1"/>
    </source>
</evidence>
<gene>
    <name evidence="2" type="ORF">HMPREF0889_0967</name>
    <name evidence="3" type="ORF">HMPREF1039_1326</name>
</gene>
<dbReference type="eggNOG" id="COG2388">
    <property type="taxonomic scope" value="Bacteria"/>
</dbReference>
<dbReference type="Pfam" id="PF14542">
    <property type="entry name" value="Acetyltransf_CG"/>
    <property type="match status" value="1"/>
</dbReference>
<dbReference type="RefSeq" id="WP_007390886.1">
    <property type="nucleotide sequence ID" value="NZ_ADGP01000003.1"/>
</dbReference>
<dbReference type="PANTHER" id="PTHR31435:SF9">
    <property type="entry name" value="PROTEIN NATD1"/>
    <property type="match status" value="1"/>
</dbReference>
<dbReference type="EMBL" id="ADGP01000003">
    <property type="protein sequence ID" value="EFD94815.1"/>
    <property type="molecule type" value="Genomic_DNA"/>
</dbReference>
<dbReference type="Proteomes" id="UP000004018">
    <property type="component" value="Unassembled WGS sequence"/>
</dbReference>
<dbReference type="SUPFAM" id="SSF55729">
    <property type="entry name" value="Acyl-CoA N-acyltransferases (Nat)"/>
    <property type="match status" value="1"/>
</dbReference>
<dbReference type="EMBL" id="AFIJ01000018">
    <property type="protein sequence ID" value="EGL41073.1"/>
    <property type="molecule type" value="Genomic_DNA"/>
</dbReference>
<reference evidence="3 5" key="3">
    <citation type="submission" date="2011-04" db="EMBL/GenBank/DDBJ databases">
        <authorList>
            <person name="Harkins D.M."/>
            <person name="Madupu R."/>
            <person name="Durkin A.S."/>
            <person name="Torralba M."/>
            <person name="Methe B."/>
            <person name="Sutton G.G."/>
            <person name="Nelson K.E."/>
        </authorList>
    </citation>
    <scope>NUCLEOTIDE SEQUENCE [LARGE SCALE GENOMIC DNA]</scope>
    <source>
        <strain evidence="3 5">UPII 199-6</strain>
    </source>
</reference>
<reference evidence="4" key="1">
    <citation type="submission" date="2009-12" db="EMBL/GenBank/DDBJ databases">
        <title>Sequence of Clostridiales genomosp. BVAB3 str. UPII9-5.</title>
        <authorList>
            <person name="Madupu R."/>
            <person name="Durkin A.S."/>
            <person name="Torralba M."/>
            <person name="Methe B."/>
            <person name="Sutton G.G."/>
            <person name="Strausberg R.L."/>
            <person name="Nelson K.E."/>
        </authorList>
    </citation>
    <scope>NUCLEOTIDE SEQUENCE [LARGE SCALE GENOMIC DNA]</scope>
    <source>
        <strain evidence="4">28L</strain>
    </source>
</reference>
<sequence>MKFCYASQSISLQDETGAVKARIDFPIAEDGTVTITHTYVDESLRGQNIAAQLMAAAVETLRQRGLKARITCSYAQKWLQRHPEAGIDILA</sequence>
<evidence type="ECO:0000259" key="1">
    <source>
        <dbReference type="PROSITE" id="PS51729"/>
    </source>
</evidence>
<evidence type="ECO:0000313" key="2">
    <source>
        <dbReference type="EMBL" id="EFD94815.1"/>
    </source>
</evidence>
<dbReference type="Proteomes" id="UP000003242">
    <property type="component" value="Unassembled WGS sequence"/>
</dbReference>
<organism evidence="2 4">
    <name type="scientific">Megasphaera lornae</name>
    <dbReference type="NCBI Taxonomy" id="1000568"/>
    <lineage>
        <taxon>Bacteria</taxon>
        <taxon>Bacillati</taxon>
        <taxon>Bacillota</taxon>
        <taxon>Negativicutes</taxon>
        <taxon>Veillonellales</taxon>
        <taxon>Veillonellaceae</taxon>
        <taxon>Megasphaera</taxon>
    </lineage>
</organism>
<dbReference type="InterPro" id="IPR031165">
    <property type="entry name" value="GNAT_YJDJ"/>
</dbReference>
<accession>D3LSM8</accession>
<feature type="domain" description="N-acetyltransferase" evidence="1">
    <location>
        <begin position="2"/>
        <end position="91"/>
    </location>
</feature>
<dbReference type="STRING" id="699218.HMPREF0889_0967"/>
<dbReference type="InterPro" id="IPR016181">
    <property type="entry name" value="Acyl_CoA_acyltransferase"/>
</dbReference>
<protein>
    <recommendedName>
        <fullName evidence="1">N-acetyltransferase domain-containing protein</fullName>
    </recommendedName>
</protein>